<evidence type="ECO:0000256" key="11">
    <source>
        <dbReference type="ARBA" id="ARBA00023235"/>
    </source>
</evidence>
<dbReference type="InterPro" id="IPR000212">
    <property type="entry name" value="DNA_helicase_UvrD/REP"/>
</dbReference>
<dbReference type="GO" id="GO:0003677">
    <property type="term" value="F:DNA binding"/>
    <property type="evidence" value="ECO:0007669"/>
    <property type="project" value="UniProtKB-KW"/>
</dbReference>
<dbReference type="GO" id="GO:0005524">
    <property type="term" value="F:ATP binding"/>
    <property type="evidence" value="ECO:0007669"/>
    <property type="project" value="UniProtKB-UniRule"/>
</dbReference>
<dbReference type="Gene3D" id="3.90.320.10">
    <property type="match status" value="1"/>
</dbReference>
<dbReference type="InterPro" id="IPR014017">
    <property type="entry name" value="DNA_helicase_UvrD-like_C"/>
</dbReference>
<evidence type="ECO:0000256" key="16">
    <source>
        <dbReference type="SAM" id="MobiDB-lite"/>
    </source>
</evidence>
<keyword evidence="11" id="KW-0413">Isomerase</keyword>
<evidence type="ECO:0000256" key="5">
    <source>
        <dbReference type="ARBA" id="ARBA00022801"/>
    </source>
</evidence>
<dbReference type="GO" id="GO:0000725">
    <property type="term" value="P:recombinational repair"/>
    <property type="evidence" value="ECO:0007669"/>
    <property type="project" value="TreeGrafter"/>
</dbReference>
<dbReference type="InterPro" id="IPR013986">
    <property type="entry name" value="DExx_box_DNA_helicase_dom_sf"/>
</dbReference>
<dbReference type="InterPro" id="IPR038726">
    <property type="entry name" value="PDDEXK_AddAB-type"/>
</dbReference>
<protein>
    <recommendedName>
        <fullName evidence="13">DNA 3'-5' helicase</fullName>
        <ecNumber evidence="13">5.6.2.4</ecNumber>
    </recommendedName>
</protein>
<evidence type="ECO:0000256" key="13">
    <source>
        <dbReference type="ARBA" id="ARBA00034808"/>
    </source>
</evidence>
<dbReference type="Proteomes" id="UP000196581">
    <property type="component" value="Unassembled WGS sequence"/>
</dbReference>
<dbReference type="PROSITE" id="PS51217">
    <property type="entry name" value="UVRD_HELICASE_CTER"/>
    <property type="match status" value="1"/>
</dbReference>
<evidence type="ECO:0000256" key="2">
    <source>
        <dbReference type="ARBA" id="ARBA00022722"/>
    </source>
</evidence>
<organism evidence="19 20">
    <name type="scientific">Brevibacterium yomogidense</name>
    <dbReference type="NCBI Taxonomy" id="946573"/>
    <lineage>
        <taxon>Bacteria</taxon>
        <taxon>Bacillati</taxon>
        <taxon>Actinomycetota</taxon>
        <taxon>Actinomycetes</taxon>
        <taxon>Micrococcales</taxon>
        <taxon>Brevibacteriaceae</taxon>
        <taxon>Brevibacterium</taxon>
    </lineage>
</organism>
<evidence type="ECO:0000256" key="14">
    <source>
        <dbReference type="ARBA" id="ARBA00048988"/>
    </source>
</evidence>
<gene>
    <name evidence="19" type="ORF">FM105_12310</name>
</gene>
<dbReference type="Gene3D" id="1.10.10.160">
    <property type="match status" value="1"/>
</dbReference>
<evidence type="ECO:0000313" key="20">
    <source>
        <dbReference type="Proteomes" id="UP000196581"/>
    </source>
</evidence>
<evidence type="ECO:0000259" key="17">
    <source>
        <dbReference type="PROSITE" id="PS51198"/>
    </source>
</evidence>
<keyword evidence="2" id="KW-0540">Nuclease</keyword>
<evidence type="ECO:0000256" key="6">
    <source>
        <dbReference type="ARBA" id="ARBA00022806"/>
    </source>
</evidence>
<evidence type="ECO:0000313" key="19">
    <source>
        <dbReference type="EMBL" id="SLN00123.1"/>
    </source>
</evidence>
<evidence type="ECO:0000256" key="10">
    <source>
        <dbReference type="ARBA" id="ARBA00023204"/>
    </source>
</evidence>
<dbReference type="GO" id="GO:0033202">
    <property type="term" value="C:DNA helicase complex"/>
    <property type="evidence" value="ECO:0007669"/>
    <property type="project" value="TreeGrafter"/>
</dbReference>
<dbReference type="GO" id="GO:0005829">
    <property type="term" value="C:cytosol"/>
    <property type="evidence" value="ECO:0007669"/>
    <property type="project" value="TreeGrafter"/>
</dbReference>
<comment type="similarity">
    <text evidence="1">Belongs to the helicase family. UvrD subfamily.</text>
</comment>
<dbReference type="PANTHER" id="PTHR11070:SF55">
    <property type="entry name" value="DNA 3'-5' HELICASE"/>
    <property type="match status" value="1"/>
</dbReference>
<evidence type="ECO:0000256" key="9">
    <source>
        <dbReference type="ARBA" id="ARBA00023125"/>
    </source>
</evidence>
<dbReference type="InterPro" id="IPR027417">
    <property type="entry name" value="P-loop_NTPase"/>
</dbReference>
<dbReference type="Gene3D" id="3.40.50.300">
    <property type="entry name" value="P-loop containing nucleotide triphosphate hydrolases"/>
    <property type="match status" value="3"/>
</dbReference>
<dbReference type="SUPFAM" id="SSF52540">
    <property type="entry name" value="P-loop containing nucleoside triphosphate hydrolases"/>
    <property type="match status" value="1"/>
</dbReference>
<comment type="catalytic activity">
    <reaction evidence="14">
        <text>ATP + H2O = ADP + phosphate + H(+)</text>
        <dbReference type="Rhea" id="RHEA:13065"/>
        <dbReference type="ChEBI" id="CHEBI:15377"/>
        <dbReference type="ChEBI" id="CHEBI:15378"/>
        <dbReference type="ChEBI" id="CHEBI:30616"/>
        <dbReference type="ChEBI" id="CHEBI:43474"/>
        <dbReference type="ChEBI" id="CHEBI:456216"/>
        <dbReference type="EC" id="5.6.2.4"/>
    </reaction>
</comment>
<keyword evidence="8 15" id="KW-0067">ATP-binding</keyword>
<evidence type="ECO:0000259" key="18">
    <source>
        <dbReference type="PROSITE" id="PS51217"/>
    </source>
</evidence>
<dbReference type="Pfam" id="PF00580">
    <property type="entry name" value="UvrD-helicase"/>
    <property type="match status" value="1"/>
</dbReference>
<sequence>MTQEQSPGSPVHQYSARALAQLLEVDPPTDEQCLIIESPHDESAAVIAGAGSGKTAVISLRVVWLVANGLVPAERILGLTFTRKAVGELNHRVRDYLARYRRAIRKPGADGARGTAAAADHGSSQGAAAAGAQVETLPGLDLPTVSTYNSYAAALVGDHGMGIGLEGDEGVIDAAARQELIDGVLDAATRDDVLGNPRSSMSTWVSGLLSEMGDHLVDFAAIDAHLDACLDALCTSDYLRGLADKMSRKRSGIYRDKAAKAEFVQEATGLADEYDAADRGDRAEIRTRMRAVLEAHDDNPVPKLQAKKRLVELARRYAAAKQDTGGLEFSDQVALAHRIMTDSPQSLAAEQSRWDIVLLDEFQDTSYAQFLMLQQIFGRHTVMAVGDPRQAIYGWRGASADNIESFPGAFRGPHDRPAQKYGLTISWRNDAAILTAANRIAAGLPTRDERVGLQPRPGAGDGAVEVSLTHSALTDPDRPDEPTQLQELVAWILRVREQLFARHEEREAARREAAAEAGLRPERAAPLPTFAVLCRARSGFGAIAAALQAEDLPVDVVGSRGLLDDPFVADALAVLEALVDPDAGDVLMRLLSGRTIRLGAADLTAFSSFVRACAVEVPDPAEHDGSRLERVSAVEGLDELLNVDPDGPNATSDQVRGIRSLTAEGRRRLMSLARTLRRLRHSDLALPGLVRAVIREAGIDTEVAALAPDYADLHTRALDGFLSLVSRFAGEQPAGGPSDFLRWARVLEEADELDDVPVDPVPGAITIMTVHASKGLEFDAVAVPFMHDEGLPSKRKPSDGWLSQGGLPYALRGDRAGLPSFDLRTMDLQGPNDLDARLTGGGPLETQLDDHHHAAERRLAYVALTRARAHLFVSASRFTLTRKRPVDARPFLDEVAQELAVDLPELPEADELDVSRGEEALWPTRDPAEVVARRAELLRVVSAAAGERPTLDDVAESAADPLVRALARRATQLMADAEGGNEERILPARVSTTALVGLRADEDEWWKGMRRPMPEPPSTSADLGTAFHAWVEQHFGQAALLEIEPESSAVRAIPALRERLETLRETFLASPYADRAPEAVELSFELVLSKHSGGHGGGHSSSHSGPSGDQDVEPDGGRRPSALHVPGKIDAVFREDDGGLLVVDWKTGRLPRDPARLDAMAVQLAMYRLALLRMPRFSDVPRVDAEFYFVGSDESWRPQSLPEEDEIVTWMIGTERHPSR</sequence>
<dbReference type="PROSITE" id="PS51198">
    <property type="entry name" value="UVRD_HELICASE_ATP_BIND"/>
    <property type="match status" value="1"/>
</dbReference>
<dbReference type="InterPro" id="IPR011604">
    <property type="entry name" value="PDDEXK-like_dom_sf"/>
</dbReference>
<reference evidence="20" key="1">
    <citation type="submission" date="2017-02" db="EMBL/GenBank/DDBJ databases">
        <authorList>
            <person name="Dridi B."/>
        </authorList>
    </citation>
    <scope>NUCLEOTIDE SEQUENCE [LARGE SCALE GENOMIC DNA]</scope>
    <source>
        <strain evidence="20">B Co 03.10</strain>
    </source>
</reference>
<dbReference type="InterPro" id="IPR014016">
    <property type="entry name" value="UvrD-like_ATP-bd"/>
</dbReference>
<keyword evidence="7" id="KW-0269">Exonuclease</keyword>
<evidence type="ECO:0000256" key="12">
    <source>
        <dbReference type="ARBA" id="ARBA00034617"/>
    </source>
</evidence>
<keyword evidence="3 15" id="KW-0547">Nucleotide-binding</keyword>
<feature type="binding site" evidence="15">
    <location>
        <begin position="48"/>
        <end position="55"/>
    </location>
    <ligand>
        <name>ATP</name>
        <dbReference type="ChEBI" id="CHEBI:30616"/>
    </ligand>
</feature>
<dbReference type="PANTHER" id="PTHR11070">
    <property type="entry name" value="UVRD / RECB / PCRA DNA HELICASE FAMILY MEMBER"/>
    <property type="match status" value="1"/>
</dbReference>
<accession>A0A1X6XLV3</accession>
<dbReference type="GO" id="GO:0043138">
    <property type="term" value="F:3'-5' DNA helicase activity"/>
    <property type="evidence" value="ECO:0007669"/>
    <property type="project" value="UniProtKB-EC"/>
</dbReference>
<evidence type="ECO:0000256" key="7">
    <source>
        <dbReference type="ARBA" id="ARBA00022839"/>
    </source>
</evidence>
<feature type="domain" description="UvrD-like helicase ATP-binding" evidence="17">
    <location>
        <begin position="27"/>
        <end position="430"/>
    </location>
</feature>
<keyword evidence="20" id="KW-1185">Reference proteome</keyword>
<evidence type="ECO:0000256" key="4">
    <source>
        <dbReference type="ARBA" id="ARBA00022763"/>
    </source>
</evidence>
<evidence type="ECO:0000256" key="1">
    <source>
        <dbReference type="ARBA" id="ARBA00009922"/>
    </source>
</evidence>
<evidence type="ECO:0000256" key="15">
    <source>
        <dbReference type="PROSITE-ProRule" id="PRU00560"/>
    </source>
</evidence>
<dbReference type="EC" id="5.6.2.4" evidence="13"/>
<feature type="domain" description="UvrD-like helicase C-terminal" evidence="18">
    <location>
        <begin position="431"/>
        <end position="775"/>
    </location>
</feature>
<dbReference type="Pfam" id="PF12705">
    <property type="entry name" value="PDDEXK_1"/>
    <property type="match status" value="1"/>
</dbReference>
<name>A0A1X6XLV3_9MICO</name>
<keyword evidence="5 15" id="KW-0378">Hydrolase</keyword>
<evidence type="ECO:0000256" key="3">
    <source>
        <dbReference type="ARBA" id="ARBA00022741"/>
    </source>
</evidence>
<keyword evidence="10" id="KW-0234">DNA repair</keyword>
<keyword evidence="6 15" id="KW-0347">Helicase</keyword>
<comment type="catalytic activity">
    <reaction evidence="12">
        <text>Couples ATP hydrolysis with the unwinding of duplex DNA by translocating in the 3'-5' direction.</text>
        <dbReference type="EC" id="5.6.2.4"/>
    </reaction>
</comment>
<dbReference type="GO" id="GO:0004527">
    <property type="term" value="F:exonuclease activity"/>
    <property type="evidence" value="ECO:0007669"/>
    <property type="project" value="UniProtKB-KW"/>
</dbReference>
<dbReference type="Gene3D" id="1.10.486.10">
    <property type="entry name" value="PCRA, domain 4"/>
    <property type="match status" value="1"/>
</dbReference>
<dbReference type="Pfam" id="PF13361">
    <property type="entry name" value="UvrD_C"/>
    <property type="match status" value="1"/>
</dbReference>
<dbReference type="InterPro" id="IPR011335">
    <property type="entry name" value="Restrct_endonuc-II-like"/>
</dbReference>
<dbReference type="AlphaFoldDB" id="A0A1X6XLV3"/>
<dbReference type="EMBL" id="FWFF01000019">
    <property type="protein sequence ID" value="SLN00123.1"/>
    <property type="molecule type" value="Genomic_DNA"/>
</dbReference>
<dbReference type="RefSeq" id="WP_143275884.1">
    <property type="nucleotide sequence ID" value="NZ_FWFF01000019.1"/>
</dbReference>
<keyword evidence="9" id="KW-0238">DNA-binding</keyword>
<evidence type="ECO:0000256" key="8">
    <source>
        <dbReference type="ARBA" id="ARBA00022840"/>
    </source>
</evidence>
<proteinExistence type="inferred from homology"/>
<feature type="region of interest" description="Disordered" evidence="16">
    <location>
        <begin position="1091"/>
        <end position="1127"/>
    </location>
</feature>
<dbReference type="SUPFAM" id="SSF52980">
    <property type="entry name" value="Restriction endonuclease-like"/>
    <property type="match status" value="1"/>
</dbReference>
<keyword evidence="4" id="KW-0227">DNA damage</keyword>